<sequence length="145" mass="16167">MWGRTLNTIVQWQPRNDDTARPLVGANGLHHSHPLGNCAIAKVGHPKLVSWHMTASSFLRLLSPSTSMISRNSIGYCLMTWEKAGLTPLKRSIQLLGRRSNTNPQSVWFRDTERLVTSSLGTTQSTLAFVVPRAISLAHREHNQS</sequence>
<protein>
    <submittedName>
        <fullName evidence="1">Uncharacterized protein</fullName>
    </submittedName>
</protein>
<accession>A0A0J6YAN9</accession>
<dbReference type="AlphaFoldDB" id="A0A0J6YAN9"/>
<organism evidence="1 2">
    <name type="scientific">Coccidioides immitis RMSCC 2394</name>
    <dbReference type="NCBI Taxonomy" id="404692"/>
    <lineage>
        <taxon>Eukaryota</taxon>
        <taxon>Fungi</taxon>
        <taxon>Dikarya</taxon>
        <taxon>Ascomycota</taxon>
        <taxon>Pezizomycotina</taxon>
        <taxon>Eurotiomycetes</taxon>
        <taxon>Eurotiomycetidae</taxon>
        <taxon>Onygenales</taxon>
        <taxon>Onygenaceae</taxon>
        <taxon>Coccidioides</taxon>
    </lineage>
</organism>
<dbReference type="Proteomes" id="UP000054565">
    <property type="component" value="Unassembled WGS sequence"/>
</dbReference>
<proteinExistence type="predicted"/>
<gene>
    <name evidence="1" type="ORF">CIRG_05447</name>
</gene>
<name>A0A0J6YAN9_COCIT</name>
<evidence type="ECO:0000313" key="1">
    <source>
        <dbReference type="EMBL" id="KMP05766.1"/>
    </source>
</evidence>
<evidence type="ECO:0000313" key="2">
    <source>
        <dbReference type="Proteomes" id="UP000054565"/>
    </source>
</evidence>
<dbReference type="EMBL" id="DS028095">
    <property type="protein sequence ID" value="KMP05766.1"/>
    <property type="molecule type" value="Genomic_DNA"/>
</dbReference>
<reference evidence="2" key="1">
    <citation type="journal article" date="2010" name="Genome Res.">
        <title>Population genomic sequencing of Coccidioides fungi reveals recent hybridization and transposon control.</title>
        <authorList>
            <person name="Neafsey D.E."/>
            <person name="Barker B.M."/>
            <person name="Sharpton T.J."/>
            <person name="Stajich J.E."/>
            <person name="Park D.J."/>
            <person name="Whiston E."/>
            <person name="Hung C.-Y."/>
            <person name="McMahan C."/>
            <person name="White J."/>
            <person name="Sykes S."/>
            <person name="Heiman D."/>
            <person name="Young S."/>
            <person name="Zeng Q."/>
            <person name="Abouelleil A."/>
            <person name="Aftuck L."/>
            <person name="Bessette D."/>
            <person name="Brown A."/>
            <person name="FitzGerald M."/>
            <person name="Lui A."/>
            <person name="Macdonald J.P."/>
            <person name="Priest M."/>
            <person name="Orbach M.J."/>
            <person name="Galgiani J.N."/>
            <person name="Kirkland T.N."/>
            <person name="Cole G.T."/>
            <person name="Birren B.W."/>
            <person name="Henn M.R."/>
            <person name="Taylor J.W."/>
            <person name="Rounsley S.D."/>
        </authorList>
    </citation>
    <scope>NUCLEOTIDE SEQUENCE [LARGE SCALE GENOMIC DNA]</scope>
    <source>
        <strain evidence="2">RMSCC 2394</strain>
    </source>
</reference>